<dbReference type="AlphaFoldDB" id="A0AAU0F3I9"/>
<organism evidence="4 5">
    <name type="scientific">Bergeyella porcorum</name>
    <dbReference type="NCBI Taxonomy" id="1735111"/>
    <lineage>
        <taxon>Bacteria</taxon>
        <taxon>Pseudomonadati</taxon>
        <taxon>Bacteroidota</taxon>
        <taxon>Flavobacteriia</taxon>
        <taxon>Flavobacteriales</taxon>
        <taxon>Weeksellaceae</taxon>
        <taxon>Bergeyella</taxon>
    </lineage>
</organism>
<dbReference type="Proteomes" id="UP001432059">
    <property type="component" value="Chromosome"/>
</dbReference>
<proteinExistence type="predicted"/>
<dbReference type="PANTHER" id="PTHR11469">
    <property type="entry name" value="GLUCOSE-6-PHOSPHATE ISOMERASE"/>
    <property type="match status" value="1"/>
</dbReference>
<dbReference type="GO" id="GO:0005829">
    <property type="term" value="C:cytosol"/>
    <property type="evidence" value="ECO:0007669"/>
    <property type="project" value="TreeGrafter"/>
</dbReference>
<evidence type="ECO:0000313" key="5">
    <source>
        <dbReference type="Proteomes" id="UP001432059"/>
    </source>
</evidence>
<dbReference type="GO" id="GO:0051156">
    <property type="term" value="P:glucose 6-phosphate metabolic process"/>
    <property type="evidence" value="ECO:0007669"/>
    <property type="project" value="TreeGrafter"/>
</dbReference>
<dbReference type="GO" id="GO:0006094">
    <property type="term" value="P:gluconeogenesis"/>
    <property type="evidence" value="ECO:0007669"/>
    <property type="project" value="UniProtKB-KW"/>
</dbReference>
<gene>
    <name evidence="4" type="ORF">BPO_1623</name>
</gene>
<dbReference type="SUPFAM" id="SSF53697">
    <property type="entry name" value="SIS domain"/>
    <property type="match status" value="1"/>
</dbReference>
<dbReference type="GO" id="GO:0048029">
    <property type="term" value="F:monosaccharide binding"/>
    <property type="evidence" value="ECO:0007669"/>
    <property type="project" value="TreeGrafter"/>
</dbReference>
<dbReference type="KEGG" id="bpor:BPO_1623"/>
<accession>A0AAU0F3I9</accession>
<evidence type="ECO:0000256" key="3">
    <source>
        <dbReference type="ARBA" id="ARBA00023235"/>
    </source>
</evidence>
<dbReference type="PROSITE" id="PS51463">
    <property type="entry name" value="P_GLUCOSE_ISOMERASE_3"/>
    <property type="match status" value="1"/>
</dbReference>
<name>A0AAU0F3I9_9FLAO</name>
<dbReference type="GO" id="GO:0004347">
    <property type="term" value="F:glucose-6-phosphate isomerase activity"/>
    <property type="evidence" value="ECO:0007669"/>
    <property type="project" value="InterPro"/>
</dbReference>
<keyword evidence="3" id="KW-0413">Isomerase</keyword>
<dbReference type="InterPro" id="IPR046348">
    <property type="entry name" value="SIS_dom_sf"/>
</dbReference>
<dbReference type="Gene3D" id="3.40.50.10490">
    <property type="entry name" value="Glucose-6-phosphate isomerase like protein, domain 1"/>
    <property type="match status" value="1"/>
</dbReference>
<sequence length="63" mass="6995">MTNAHSAKDWFLKAGQEQDVAKHFVALSTNLKAVKAFGIDESNAFEFLGLGRRSLFALECHRA</sequence>
<dbReference type="GO" id="GO:0097367">
    <property type="term" value="F:carbohydrate derivative binding"/>
    <property type="evidence" value="ECO:0007669"/>
    <property type="project" value="InterPro"/>
</dbReference>
<reference evidence="4" key="1">
    <citation type="submission" date="2023-10" db="EMBL/GenBank/DDBJ databases">
        <title>Characterization and whole genome sequencing of a novel strain of Bergeyella porcorum QD2021 isolated from pig.</title>
        <authorList>
            <person name="Liu G."/>
            <person name="Chen C."/>
            <person name="Han X."/>
        </authorList>
    </citation>
    <scope>NUCLEOTIDE SEQUENCE</scope>
    <source>
        <strain evidence="4">QD2021</strain>
    </source>
</reference>
<evidence type="ECO:0000256" key="1">
    <source>
        <dbReference type="ARBA" id="ARBA00022432"/>
    </source>
</evidence>
<protein>
    <submittedName>
        <fullName evidence="4">Uncharacterized protein</fullName>
    </submittedName>
</protein>
<evidence type="ECO:0000313" key="4">
    <source>
        <dbReference type="EMBL" id="WOC52270.1"/>
    </source>
</evidence>
<evidence type="ECO:0000256" key="2">
    <source>
        <dbReference type="ARBA" id="ARBA00023152"/>
    </source>
</evidence>
<keyword evidence="1" id="KW-0312">Gluconeogenesis</keyword>
<dbReference type="InterPro" id="IPR001672">
    <property type="entry name" value="G6P_Isomerase"/>
</dbReference>
<keyword evidence="2" id="KW-0324">Glycolysis</keyword>
<dbReference type="PANTHER" id="PTHR11469:SF1">
    <property type="entry name" value="GLUCOSE-6-PHOSPHATE ISOMERASE"/>
    <property type="match status" value="1"/>
</dbReference>
<dbReference type="Pfam" id="PF00342">
    <property type="entry name" value="PGI"/>
    <property type="match status" value="1"/>
</dbReference>
<dbReference type="EMBL" id="CP136426">
    <property type="protein sequence ID" value="WOC52270.1"/>
    <property type="molecule type" value="Genomic_DNA"/>
</dbReference>
<keyword evidence="5" id="KW-1185">Reference proteome</keyword>
<dbReference type="GO" id="GO:0006096">
    <property type="term" value="P:glycolytic process"/>
    <property type="evidence" value="ECO:0007669"/>
    <property type="project" value="UniProtKB-KW"/>
</dbReference>